<comment type="caution">
    <text evidence="2">The sequence shown here is derived from an EMBL/GenBank/DDBJ whole genome shotgun (WGS) entry which is preliminary data.</text>
</comment>
<reference evidence="2 3" key="1">
    <citation type="submission" date="2022-05" db="EMBL/GenBank/DDBJ databases">
        <authorList>
            <consortium name="Genoscope - CEA"/>
            <person name="William W."/>
        </authorList>
    </citation>
    <scope>NUCLEOTIDE SEQUENCE [LARGE SCALE GENOMIC DNA]</scope>
</reference>
<gene>
    <name evidence="2" type="ORF">PLOB_00006255</name>
</gene>
<dbReference type="Gene3D" id="2.60.220.30">
    <property type="match status" value="1"/>
</dbReference>
<dbReference type="EMBL" id="CALNXK010000129">
    <property type="protein sequence ID" value="CAH3164368.1"/>
    <property type="molecule type" value="Genomic_DNA"/>
</dbReference>
<dbReference type="InterPro" id="IPR000906">
    <property type="entry name" value="ZU5_dom"/>
</dbReference>
<protein>
    <recommendedName>
        <fullName evidence="1">ZU5 domain-containing protein</fullName>
    </recommendedName>
</protein>
<keyword evidence="3" id="KW-1185">Reference proteome</keyword>
<dbReference type="Proteomes" id="UP001159405">
    <property type="component" value="Unassembled WGS sequence"/>
</dbReference>
<evidence type="ECO:0000313" key="3">
    <source>
        <dbReference type="Proteomes" id="UP001159405"/>
    </source>
</evidence>
<evidence type="ECO:0000313" key="2">
    <source>
        <dbReference type="EMBL" id="CAH3164368.1"/>
    </source>
</evidence>
<proteinExistence type="predicted"/>
<accession>A0ABN8QIM9</accession>
<dbReference type="Pfam" id="PF00791">
    <property type="entry name" value="ZU5"/>
    <property type="match status" value="1"/>
</dbReference>
<evidence type="ECO:0000259" key="1">
    <source>
        <dbReference type="Pfam" id="PF00791"/>
    </source>
</evidence>
<sequence length="365" mass="41152">FLPFYIKENLPQRVTSTVTSEGGELVGESVKLICPPGAVYNSLSVCVTLEDPSKYYGLLVLKDLENDVMFGAPIISLEPSGHLFFKPLTLVSKFSGTFNWDDVLILHGSKTEGGKINWQDISHNSKIDEANTELVIEIEHFSIIAILRRLSRSSLLRTKDIVSRLNLQAFNYNLSVLLNKSNPSLVRDELALLFDSQGVYNEKFYREDEASSALMQLKKQGFEELHVRCSPEEKGIYNNETLQVNVRLGEDYKLADSQQATVSFTVHSSEWWHEGKVVRIPLERNKNVTSLCGKVSVRGEYGHKSERNFNERGFADDVLSNMEQGNLYGAVFLDLSKAFDTVTNGVPHETTREHPRALTFPCLLK</sequence>
<feature type="domain" description="ZU5" evidence="1">
    <location>
        <begin position="15"/>
        <end position="90"/>
    </location>
</feature>
<name>A0ABN8QIM9_9CNID</name>
<feature type="non-terminal residue" evidence="2">
    <location>
        <position position="1"/>
    </location>
</feature>
<organism evidence="2 3">
    <name type="scientific">Porites lobata</name>
    <dbReference type="NCBI Taxonomy" id="104759"/>
    <lineage>
        <taxon>Eukaryota</taxon>
        <taxon>Metazoa</taxon>
        <taxon>Cnidaria</taxon>
        <taxon>Anthozoa</taxon>
        <taxon>Hexacorallia</taxon>
        <taxon>Scleractinia</taxon>
        <taxon>Fungiina</taxon>
        <taxon>Poritidae</taxon>
        <taxon>Porites</taxon>
    </lineage>
</organism>